<reference evidence="1" key="1">
    <citation type="submission" date="2014-09" db="EMBL/GenBank/DDBJ databases">
        <authorList>
            <person name="Magalhaes I.L.F."/>
            <person name="Oliveira U."/>
            <person name="Santos F.R."/>
            <person name="Vidigal T.H.D.A."/>
            <person name="Brescovit A.D."/>
            <person name="Santos A.J."/>
        </authorList>
    </citation>
    <scope>NUCLEOTIDE SEQUENCE</scope>
    <source>
        <tissue evidence="1">Shoot tissue taken approximately 20 cm above the soil surface</tissue>
    </source>
</reference>
<organism evidence="1">
    <name type="scientific">Arundo donax</name>
    <name type="common">Giant reed</name>
    <name type="synonym">Donax arundinaceus</name>
    <dbReference type="NCBI Taxonomy" id="35708"/>
    <lineage>
        <taxon>Eukaryota</taxon>
        <taxon>Viridiplantae</taxon>
        <taxon>Streptophyta</taxon>
        <taxon>Embryophyta</taxon>
        <taxon>Tracheophyta</taxon>
        <taxon>Spermatophyta</taxon>
        <taxon>Magnoliopsida</taxon>
        <taxon>Liliopsida</taxon>
        <taxon>Poales</taxon>
        <taxon>Poaceae</taxon>
        <taxon>PACMAD clade</taxon>
        <taxon>Arundinoideae</taxon>
        <taxon>Arundineae</taxon>
        <taxon>Arundo</taxon>
    </lineage>
</organism>
<dbReference type="AlphaFoldDB" id="A0A0A9F6A8"/>
<dbReference type="EMBL" id="GBRH01191157">
    <property type="protein sequence ID" value="JAE06739.1"/>
    <property type="molecule type" value="Transcribed_RNA"/>
</dbReference>
<protein>
    <submittedName>
        <fullName evidence="1">Uncharacterized protein</fullName>
    </submittedName>
</protein>
<evidence type="ECO:0000313" key="1">
    <source>
        <dbReference type="EMBL" id="JAE06739.1"/>
    </source>
</evidence>
<reference evidence="1" key="2">
    <citation type="journal article" date="2015" name="Data Brief">
        <title>Shoot transcriptome of the giant reed, Arundo donax.</title>
        <authorList>
            <person name="Barrero R.A."/>
            <person name="Guerrero F.D."/>
            <person name="Moolhuijzen P."/>
            <person name="Goolsby J.A."/>
            <person name="Tidwell J."/>
            <person name="Bellgard S.E."/>
            <person name="Bellgard M.I."/>
        </authorList>
    </citation>
    <scope>NUCLEOTIDE SEQUENCE</scope>
    <source>
        <tissue evidence="1">Shoot tissue taken approximately 20 cm above the soil surface</tissue>
    </source>
</reference>
<proteinExistence type="predicted"/>
<sequence>MFGPACIKSSGLLVTTLPSASNWEHSFWSEPVMEFKPYSPKTPLASRSNIFLQSWIRQTYCTYP</sequence>
<name>A0A0A9F6A8_ARUDO</name>
<accession>A0A0A9F6A8</accession>